<proteinExistence type="predicted"/>
<sequence>MNKIGKKPSHWPFVPSEKQIEGLKFVVEQFSIKQFERSLDVLVWFRYMSKSKRKSLLRRYRKIAGISYDNWRRSRK</sequence>
<dbReference type="EMBL" id="LAZR01024025">
    <property type="protein sequence ID" value="KKL76504.1"/>
    <property type="molecule type" value="Genomic_DNA"/>
</dbReference>
<evidence type="ECO:0000313" key="1">
    <source>
        <dbReference type="EMBL" id="KKL76504.1"/>
    </source>
</evidence>
<organism evidence="1">
    <name type="scientific">marine sediment metagenome</name>
    <dbReference type="NCBI Taxonomy" id="412755"/>
    <lineage>
        <taxon>unclassified sequences</taxon>
        <taxon>metagenomes</taxon>
        <taxon>ecological metagenomes</taxon>
    </lineage>
</organism>
<protein>
    <submittedName>
        <fullName evidence="1">Uncharacterized protein</fullName>
    </submittedName>
</protein>
<gene>
    <name evidence="1" type="ORF">LCGC14_2044240</name>
</gene>
<accession>A0A0F9ER32</accession>
<name>A0A0F9ER32_9ZZZZ</name>
<dbReference type="AlphaFoldDB" id="A0A0F9ER32"/>
<reference evidence="1" key="1">
    <citation type="journal article" date="2015" name="Nature">
        <title>Complex archaea that bridge the gap between prokaryotes and eukaryotes.</title>
        <authorList>
            <person name="Spang A."/>
            <person name="Saw J.H."/>
            <person name="Jorgensen S.L."/>
            <person name="Zaremba-Niedzwiedzka K."/>
            <person name="Martijn J."/>
            <person name="Lind A.E."/>
            <person name="van Eijk R."/>
            <person name="Schleper C."/>
            <person name="Guy L."/>
            <person name="Ettema T.J."/>
        </authorList>
    </citation>
    <scope>NUCLEOTIDE SEQUENCE</scope>
</reference>
<comment type="caution">
    <text evidence="1">The sequence shown here is derived from an EMBL/GenBank/DDBJ whole genome shotgun (WGS) entry which is preliminary data.</text>
</comment>